<dbReference type="Proteomes" id="UP001054945">
    <property type="component" value="Unassembled WGS sequence"/>
</dbReference>
<comment type="caution">
    <text evidence="1">The sequence shown here is derived from an EMBL/GenBank/DDBJ whole genome shotgun (WGS) entry which is preliminary data.</text>
</comment>
<reference evidence="1 2" key="1">
    <citation type="submission" date="2021-06" db="EMBL/GenBank/DDBJ databases">
        <title>Caerostris extrusa draft genome.</title>
        <authorList>
            <person name="Kono N."/>
            <person name="Arakawa K."/>
        </authorList>
    </citation>
    <scope>NUCLEOTIDE SEQUENCE [LARGE SCALE GENOMIC DNA]</scope>
</reference>
<evidence type="ECO:0000313" key="1">
    <source>
        <dbReference type="EMBL" id="GIY41342.1"/>
    </source>
</evidence>
<accession>A0AAV4T8U9</accession>
<protein>
    <submittedName>
        <fullName evidence="1">Uncharacterized protein</fullName>
    </submittedName>
</protein>
<sequence length="92" mass="10606">MFASSVERDKGHFRTVPISMKENALRLQFVPELLAQQFQQNCMVRMKREKDEAGGQPIWHSVRLPVNERGYFACHSSQSGVKFPEPYSPLPK</sequence>
<gene>
    <name evidence="1" type="ORF">CEXT_557471</name>
</gene>
<proteinExistence type="predicted"/>
<name>A0AAV4T8U9_CAEEX</name>
<keyword evidence="2" id="KW-1185">Reference proteome</keyword>
<dbReference type="AlphaFoldDB" id="A0AAV4T8U9"/>
<dbReference type="EMBL" id="BPLR01010706">
    <property type="protein sequence ID" value="GIY41342.1"/>
    <property type="molecule type" value="Genomic_DNA"/>
</dbReference>
<evidence type="ECO:0000313" key="2">
    <source>
        <dbReference type="Proteomes" id="UP001054945"/>
    </source>
</evidence>
<organism evidence="1 2">
    <name type="scientific">Caerostris extrusa</name>
    <name type="common">Bark spider</name>
    <name type="synonym">Caerostris bankana</name>
    <dbReference type="NCBI Taxonomy" id="172846"/>
    <lineage>
        <taxon>Eukaryota</taxon>
        <taxon>Metazoa</taxon>
        <taxon>Ecdysozoa</taxon>
        <taxon>Arthropoda</taxon>
        <taxon>Chelicerata</taxon>
        <taxon>Arachnida</taxon>
        <taxon>Araneae</taxon>
        <taxon>Araneomorphae</taxon>
        <taxon>Entelegynae</taxon>
        <taxon>Araneoidea</taxon>
        <taxon>Araneidae</taxon>
        <taxon>Caerostris</taxon>
    </lineage>
</organism>